<dbReference type="EMBL" id="DTBD01000020">
    <property type="protein sequence ID" value="HGQ64129.1"/>
    <property type="molecule type" value="Genomic_DNA"/>
</dbReference>
<dbReference type="PANTHER" id="PTHR37560:SF2">
    <property type="entry name" value="DUF711 DOMAIN-CONTAINING PROTEIN"/>
    <property type="match status" value="1"/>
</dbReference>
<dbReference type="Gene3D" id="3.20.70.20">
    <property type="match status" value="1"/>
</dbReference>
<dbReference type="InterPro" id="IPR007841">
    <property type="entry name" value="UPF0210"/>
</dbReference>
<gene>
    <name evidence="2" type="ORF">ENU08_02655</name>
    <name evidence="1" type="ORF">ENU41_08590</name>
</gene>
<evidence type="ECO:0000313" key="2">
    <source>
        <dbReference type="EMBL" id="HGQ64129.1"/>
    </source>
</evidence>
<sequence>MALIRALAVHVPQDYSTIEYLDKIVNVLDHIKKCLGICNVTPWTFRLIFPISTNYKSIEKYLDELFSVINGNTLVSMSAEGSALDINYLINIMHKHKKFYTAIRCSDDECVDKVATTVYAELGKNIDINTYTRIAMIFGSWIETPYFPATCNVSNILGLSAALRYVDLVNNALINGLSHKLYNFIQDVQDKLECVSKCSGIPFLGLDLSLSPWKEESVADLIEKLIDSRIGSPGTINAIYSLNKLIEGIIKKLKIRNIGFNEVMLPVAEDDILNKRVEEGFVRFRDLVNYSVVCVAGLDMIAIPKILDVRRVAIDMLTVHKIKKRSVAMRIIPVDQEPGTSIELENFGVTYVAHP</sequence>
<dbReference type="SUPFAM" id="SSF51998">
    <property type="entry name" value="PFL-like glycyl radical enzymes"/>
    <property type="match status" value="1"/>
</dbReference>
<dbReference type="EMBL" id="DTCK01000045">
    <property type="protein sequence ID" value="HGQ36711.1"/>
    <property type="molecule type" value="Genomic_DNA"/>
</dbReference>
<evidence type="ECO:0000313" key="1">
    <source>
        <dbReference type="EMBL" id="HGQ36711.1"/>
    </source>
</evidence>
<reference evidence="2" key="1">
    <citation type="journal article" date="2020" name="mSystems">
        <title>Genome- and Community-Level Interaction Insights into Carbon Utilization and Element Cycling Functions of Hydrothermarchaeota in Hydrothermal Sediment.</title>
        <authorList>
            <person name="Zhou Z."/>
            <person name="Liu Y."/>
            <person name="Xu W."/>
            <person name="Pan J."/>
            <person name="Luo Z.H."/>
            <person name="Li M."/>
        </authorList>
    </citation>
    <scope>NUCLEOTIDE SEQUENCE [LARGE SCALE GENOMIC DNA]</scope>
    <source>
        <strain evidence="2">SpSt-637</strain>
        <strain evidence="1">SpSt-667</strain>
    </source>
</reference>
<comment type="caution">
    <text evidence="2">The sequence shown here is derived from an EMBL/GenBank/DDBJ whole genome shotgun (WGS) entry which is preliminary data.</text>
</comment>
<dbReference type="Pfam" id="PF05167">
    <property type="entry name" value="DUF711"/>
    <property type="match status" value="1"/>
</dbReference>
<proteinExistence type="predicted"/>
<protein>
    <submittedName>
        <fullName evidence="2">DUF711 family protein</fullName>
    </submittedName>
</protein>
<accession>A0A7C4NKQ0</accession>
<organism evidence="2">
    <name type="scientific">Ignisphaera aggregans</name>
    <dbReference type="NCBI Taxonomy" id="334771"/>
    <lineage>
        <taxon>Archaea</taxon>
        <taxon>Thermoproteota</taxon>
        <taxon>Thermoprotei</taxon>
        <taxon>Desulfurococcales</taxon>
        <taxon>Desulfurococcaceae</taxon>
        <taxon>Ignisphaera</taxon>
    </lineage>
</organism>
<dbReference type="AlphaFoldDB" id="A0A7C4NKQ0"/>
<name>A0A7C4NKQ0_9CREN</name>
<dbReference type="PANTHER" id="PTHR37560">
    <property type="entry name" value="UPF0210 PROTEIN SPR0218"/>
    <property type="match status" value="1"/>
</dbReference>